<dbReference type="Proteomes" id="UP000095488">
    <property type="component" value="Unassembled WGS sequence"/>
</dbReference>
<protein>
    <recommendedName>
        <fullName evidence="3">DUF4363 family protein</fullName>
    </recommendedName>
</protein>
<name>A0ABP2AR54_SARVE</name>
<dbReference type="Pfam" id="PF14276">
    <property type="entry name" value="DUF4363"/>
    <property type="match status" value="1"/>
</dbReference>
<evidence type="ECO:0000313" key="1">
    <source>
        <dbReference type="EMBL" id="CUN78358.1"/>
    </source>
</evidence>
<evidence type="ECO:0000313" key="2">
    <source>
        <dbReference type="Proteomes" id="UP000095488"/>
    </source>
</evidence>
<keyword evidence="2" id="KW-1185">Reference proteome</keyword>
<gene>
    <name evidence="1" type="ORF">ERS852473_01085</name>
</gene>
<evidence type="ECO:0008006" key="3">
    <source>
        <dbReference type="Google" id="ProtNLM"/>
    </source>
</evidence>
<reference evidence="1 2" key="1">
    <citation type="submission" date="2015-09" db="EMBL/GenBank/DDBJ databases">
        <authorList>
            <consortium name="Pathogen Informatics"/>
            <person name="Wu L."/>
            <person name="Ma J."/>
        </authorList>
    </citation>
    <scope>NUCLEOTIDE SEQUENCE [LARGE SCALE GENOMIC DNA]</scope>
    <source>
        <strain evidence="1 2">2789STDY5834858</strain>
    </source>
</reference>
<comment type="caution">
    <text evidence="1">The sequence shown here is derived from an EMBL/GenBank/DDBJ whole genome shotgun (WGS) entry which is preliminary data.</text>
</comment>
<accession>A0ABP2AR54</accession>
<proteinExistence type="predicted"/>
<dbReference type="RefSeq" id="WP_055258409.1">
    <property type="nucleotide sequence ID" value="NZ_BCMV01000066.1"/>
</dbReference>
<dbReference type="InterPro" id="IPR025373">
    <property type="entry name" value="DUF4363"/>
</dbReference>
<organism evidence="1 2">
    <name type="scientific">Sarcina ventriculi</name>
    <name type="common">Clostridium ventriculi</name>
    <dbReference type="NCBI Taxonomy" id="1267"/>
    <lineage>
        <taxon>Bacteria</taxon>
        <taxon>Bacillati</taxon>
        <taxon>Bacillota</taxon>
        <taxon>Clostridia</taxon>
        <taxon>Eubacteriales</taxon>
        <taxon>Clostridiaceae</taxon>
        <taxon>Sarcina</taxon>
    </lineage>
</organism>
<dbReference type="EMBL" id="CYZR01000003">
    <property type="protein sequence ID" value="CUN78358.1"/>
    <property type="molecule type" value="Genomic_DNA"/>
</dbReference>
<sequence>MKNTLISFATLFILLFFVFIGDTNLNSLCDNSLKVSQEIQIALDNNNWDDALEKSVELKKIMSNGFKKVSVYVNHQDIDTLNTETVKLIDFIKVRDLSNSLSSLDSIKCLAEYIKELQQINLTNIL</sequence>